<dbReference type="EMBL" id="BPLR01017917">
    <property type="protein sequence ID" value="GIY95454.1"/>
    <property type="molecule type" value="Genomic_DNA"/>
</dbReference>
<evidence type="ECO:0000256" key="1">
    <source>
        <dbReference type="SAM" id="MobiDB-lite"/>
    </source>
</evidence>
<sequence>MTPKQEKLEANHGIVLPRFQVDGVILLLMNSRKSVMKSSSNTIKAGFHDPNRSTKHDVCPFRKTHPLTNDEVY</sequence>
<name>A0AAV4XL86_CAEEX</name>
<gene>
    <name evidence="2" type="ORF">CEXT_750331</name>
</gene>
<dbReference type="Proteomes" id="UP001054945">
    <property type="component" value="Unassembled WGS sequence"/>
</dbReference>
<proteinExistence type="predicted"/>
<protein>
    <submittedName>
        <fullName evidence="2">Uncharacterized protein</fullName>
    </submittedName>
</protein>
<feature type="compositionally biased region" description="Basic and acidic residues" evidence="1">
    <location>
        <begin position="46"/>
        <end position="60"/>
    </location>
</feature>
<feature type="region of interest" description="Disordered" evidence="1">
    <location>
        <begin position="41"/>
        <end position="62"/>
    </location>
</feature>
<comment type="caution">
    <text evidence="2">The sequence shown here is derived from an EMBL/GenBank/DDBJ whole genome shotgun (WGS) entry which is preliminary data.</text>
</comment>
<keyword evidence="3" id="KW-1185">Reference proteome</keyword>
<evidence type="ECO:0000313" key="2">
    <source>
        <dbReference type="EMBL" id="GIY95454.1"/>
    </source>
</evidence>
<reference evidence="2 3" key="1">
    <citation type="submission" date="2021-06" db="EMBL/GenBank/DDBJ databases">
        <title>Caerostris extrusa draft genome.</title>
        <authorList>
            <person name="Kono N."/>
            <person name="Arakawa K."/>
        </authorList>
    </citation>
    <scope>NUCLEOTIDE SEQUENCE [LARGE SCALE GENOMIC DNA]</scope>
</reference>
<organism evidence="2 3">
    <name type="scientific">Caerostris extrusa</name>
    <name type="common">Bark spider</name>
    <name type="synonym">Caerostris bankana</name>
    <dbReference type="NCBI Taxonomy" id="172846"/>
    <lineage>
        <taxon>Eukaryota</taxon>
        <taxon>Metazoa</taxon>
        <taxon>Ecdysozoa</taxon>
        <taxon>Arthropoda</taxon>
        <taxon>Chelicerata</taxon>
        <taxon>Arachnida</taxon>
        <taxon>Araneae</taxon>
        <taxon>Araneomorphae</taxon>
        <taxon>Entelegynae</taxon>
        <taxon>Araneoidea</taxon>
        <taxon>Araneidae</taxon>
        <taxon>Caerostris</taxon>
    </lineage>
</organism>
<dbReference type="AlphaFoldDB" id="A0AAV4XL86"/>
<accession>A0AAV4XL86</accession>
<evidence type="ECO:0000313" key="3">
    <source>
        <dbReference type="Proteomes" id="UP001054945"/>
    </source>
</evidence>